<protein>
    <submittedName>
        <fullName evidence="1">Uncharacterized protein</fullName>
    </submittedName>
</protein>
<proteinExistence type="predicted"/>
<accession>A0A3N4H4S6</accession>
<dbReference type="OrthoDB" id="4762730at2"/>
<keyword evidence="2" id="KW-1185">Reference proteome</keyword>
<name>A0A3N4H4S6_9ACTN</name>
<dbReference type="Proteomes" id="UP000267536">
    <property type="component" value="Unassembled WGS sequence"/>
</dbReference>
<reference evidence="1 2" key="1">
    <citation type="submission" date="2018-11" db="EMBL/GenBank/DDBJ databases">
        <title>Draft genome sequence of Gordonia sp. RS15-1S isolated from rice stems.</title>
        <authorList>
            <person name="Muangham S."/>
        </authorList>
    </citation>
    <scope>NUCLEOTIDE SEQUENCE [LARGE SCALE GENOMIC DNA]</scope>
    <source>
        <strain evidence="1 2">RS15-1S</strain>
    </source>
</reference>
<dbReference type="EMBL" id="RKMH01000002">
    <property type="protein sequence ID" value="RPA65820.1"/>
    <property type="molecule type" value="Genomic_DNA"/>
</dbReference>
<dbReference type="AlphaFoldDB" id="A0A3N4H4S6"/>
<organism evidence="1 2">
    <name type="scientific">Gordonia oryzae</name>
    <dbReference type="NCBI Taxonomy" id="2487349"/>
    <lineage>
        <taxon>Bacteria</taxon>
        <taxon>Bacillati</taxon>
        <taxon>Actinomycetota</taxon>
        <taxon>Actinomycetes</taxon>
        <taxon>Mycobacteriales</taxon>
        <taxon>Gordoniaceae</taxon>
        <taxon>Gordonia</taxon>
    </lineage>
</organism>
<sequence>MTAPVHGDGRLAITVWPTFIGVIGRCADGTLGEPTHHPDYRRSQITWTTGVLVTGRARIAAPAGEWTHFAYFRGPGDHEPVGEPVPIGQFPIRLPAGGVIDADPIIVN</sequence>
<evidence type="ECO:0000313" key="2">
    <source>
        <dbReference type="Proteomes" id="UP000267536"/>
    </source>
</evidence>
<comment type="caution">
    <text evidence="1">The sequence shown here is derived from an EMBL/GenBank/DDBJ whole genome shotgun (WGS) entry which is preliminary data.</text>
</comment>
<evidence type="ECO:0000313" key="1">
    <source>
        <dbReference type="EMBL" id="RPA65820.1"/>
    </source>
</evidence>
<gene>
    <name evidence="1" type="ORF">EF294_03530</name>
</gene>
<dbReference type="RefSeq" id="WP_123925656.1">
    <property type="nucleotide sequence ID" value="NZ_JBPSDP010000012.1"/>
</dbReference>